<evidence type="ECO:0000313" key="2">
    <source>
        <dbReference type="EMBL" id="KAF7502272.1"/>
    </source>
</evidence>
<dbReference type="PANTHER" id="PTHR48100:SF54">
    <property type="entry name" value="PHOSPHATASE SPAC5H10.03-RELATED"/>
    <property type="match status" value="1"/>
</dbReference>
<reference evidence="2" key="1">
    <citation type="submission" date="2020-02" db="EMBL/GenBank/DDBJ databases">
        <authorList>
            <person name="Palmer J.M."/>
        </authorList>
    </citation>
    <scope>NUCLEOTIDE SEQUENCE</scope>
    <source>
        <strain evidence="2">EPUS1.4</strain>
        <tissue evidence="2">Thallus</tissue>
    </source>
</reference>
<comment type="caution">
    <text evidence="2">The sequence shown here is derived from an EMBL/GenBank/DDBJ whole genome shotgun (WGS) entry which is preliminary data.</text>
</comment>
<dbReference type="EMBL" id="JAACFV010000280">
    <property type="protein sequence ID" value="KAF7502272.1"/>
    <property type="molecule type" value="Genomic_DNA"/>
</dbReference>
<name>A0A8H7DY30_9EURO</name>
<dbReference type="InterPro" id="IPR029033">
    <property type="entry name" value="His_PPase_superfam"/>
</dbReference>
<evidence type="ECO:0008006" key="4">
    <source>
        <dbReference type="Google" id="ProtNLM"/>
    </source>
</evidence>
<feature type="region of interest" description="Disordered" evidence="1">
    <location>
        <begin position="336"/>
        <end position="376"/>
    </location>
</feature>
<feature type="compositionally biased region" description="Basic and acidic residues" evidence="1">
    <location>
        <begin position="337"/>
        <end position="353"/>
    </location>
</feature>
<dbReference type="SUPFAM" id="SSF53254">
    <property type="entry name" value="Phosphoglycerate mutase-like"/>
    <property type="match status" value="1"/>
</dbReference>
<sequence length="376" mass="42343">MYIGLNVHFPSIYPAELIISILAPRDRAHPALNLSKMPHTVHCVRHAQGFHNLSEANHNMHDPSLTPFGEQQCATLRETFPYHDKICLLVSSPLRRTIYTTLLSFTPALNNGRCPQNIVALPEMQESSDFPCDTGSDPDQLVKEMAENHVPVDLSLVKEGWNVKKLDSKWAPTSEALSKRAREARIYIRDRILDLEKGGEKSPEIIVVTHGGFLHYFTEDWEDSGAYNGTSWRNTEYRSFNFADLNHSSTSESINGTQSNEHLDDYENATLRETKESRARRGKEEPQHGRDKQAELFNAAMWGWKDQGMQNPDKIGEVGEEGDEEEALVRMLTKGSENVDKKGGEAPAKDRMGESTVDAVAKERERSRSLSVRVAA</sequence>
<dbReference type="OrthoDB" id="496981at2759"/>
<gene>
    <name evidence="2" type="ORF">GJ744_006278</name>
</gene>
<dbReference type="Gene3D" id="3.40.50.1240">
    <property type="entry name" value="Phosphoglycerate mutase-like"/>
    <property type="match status" value="1"/>
</dbReference>
<dbReference type="GO" id="GO:0016791">
    <property type="term" value="F:phosphatase activity"/>
    <property type="evidence" value="ECO:0007669"/>
    <property type="project" value="TreeGrafter"/>
</dbReference>
<dbReference type="CDD" id="cd07040">
    <property type="entry name" value="HP"/>
    <property type="match status" value="1"/>
</dbReference>
<dbReference type="SMART" id="SM00855">
    <property type="entry name" value="PGAM"/>
    <property type="match status" value="1"/>
</dbReference>
<evidence type="ECO:0000256" key="1">
    <source>
        <dbReference type="SAM" id="MobiDB-lite"/>
    </source>
</evidence>
<protein>
    <recommendedName>
        <fullName evidence="4">Phosphoglycerate mutase family protein</fullName>
    </recommendedName>
</protein>
<dbReference type="InterPro" id="IPR013078">
    <property type="entry name" value="His_Pase_superF_clade-1"/>
</dbReference>
<proteinExistence type="predicted"/>
<dbReference type="AlphaFoldDB" id="A0A8H7DY30"/>
<organism evidence="2 3">
    <name type="scientific">Endocarpon pusillum</name>
    <dbReference type="NCBI Taxonomy" id="364733"/>
    <lineage>
        <taxon>Eukaryota</taxon>
        <taxon>Fungi</taxon>
        <taxon>Dikarya</taxon>
        <taxon>Ascomycota</taxon>
        <taxon>Pezizomycotina</taxon>
        <taxon>Eurotiomycetes</taxon>
        <taxon>Chaetothyriomycetidae</taxon>
        <taxon>Verrucariales</taxon>
        <taxon>Verrucariaceae</taxon>
        <taxon>Endocarpon</taxon>
    </lineage>
</organism>
<dbReference type="PANTHER" id="PTHR48100">
    <property type="entry name" value="BROAD-SPECIFICITY PHOSPHATASE YOR283W-RELATED"/>
    <property type="match status" value="1"/>
</dbReference>
<dbReference type="Pfam" id="PF00300">
    <property type="entry name" value="His_Phos_1"/>
    <property type="match status" value="1"/>
</dbReference>
<dbReference type="GO" id="GO:0005737">
    <property type="term" value="C:cytoplasm"/>
    <property type="evidence" value="ECO:0007669"/>
    <property type="project" value="TreeGrafter"/>
</dbReference>
<evidence type="ECO:0000313" key="3">
    <source>
        <dbReference type="Proteomes" id="UP000606974"/>
    </source>
</evidence>
<keyword evidence="3" id="KW-1185">Reference proteome</keyword>
<accession>A0A8H7DY30</accession>
<dbReference type="InterPro" id="IPR050275">
    <property type="entry name" value="PGM_Phosphatase"/>
</dbReference>
<feature type="region of interest" description="Disordered" evidence="1">
    <location>
        <begin position="272"/>
        <end position="293"/>
    </location>
</feature>
<dbReference type="Proteomes" id="UP000606974">
    <property type="component" value="Unassembled WGS sequence"/>
</dbReference>